<dbReference type="AlphaFoldDB" id="A0A377J2Q0"/>
<proteinExistence type="predicted"/>
<accession>A0A377J2Q0</accession>
<feature type="region of interest" description="Disordered" evidence="1">
    <location>
        <begin position="90"/>
        <end position="118"/>
    </location>
</feature>
<dbReference type="OrthoDB" id="9802241at2"/>
<name>A0A377J2Q0_9HELI</name>
<evidence type="ECO:0000256" key="1">
    <source>
        <dbReference type="SAM" id="MobiDB-lite"/>
    </source>
</evidence>
<dbReference type="RefSeq" id="WP_115011084.1">
    <property type="nucleotide sequence ID" value="NZ_UGHV01000001.1"/>
</dbReference>
<reference evidence="2 3" key="1">
    <citation type="submission" date="2018-06" db="EMBL/GenBank/DDBJ databases">
        <authorList>
            <consortium name="Pathogen Informatics"/>
            <person name="Doyle S."/>
        </authorList>
    </citation>
    <scope>NUCLEOTIDE SEQUENCE [LARGE SCALE GENOMIC DNA]</scope>
    <source>
        <strain evidence="2 3">NCTC12410</strain>
    </source>
</reference>
<protein>
    <submittedName>
        <fullName evidence="2">D-lactate dehydrogenase</fullName>
    </submittedName>
</protein>
<gene>
    <name evidence="2" type="ORF">NCTC12410_00599</name>
</gene>
<dbReference type="EMBL" id="UGHV01000001">
    <property type="protein sequence ID" value="STO96782.1"/>
    <property type="molecule type" value="Genomic_DNA"/>
</dbReference>
<organism evidence="2 3">
    <name type="scientific">Helicobacter canis</name>
    <dbReference type="NCBI Taxonomy" id="29419"/>
    <lineage>
        <taxon>Bacteria</taxon>
        <taxon>Pseudomonadati</taxon>
        <taxon>Campylobacterota</taxon>
        <taxon>Epsilonproteobacteria</taxon>
        <taxon>Campylobacterales</taxon>
        <taxon>Helicobacteraceae</taxon>
        <taxon>Helicobacter</taxon>
    </lineage>
</organism>
<evidence type="ECO:0000313" key="2">
    <source>
        <dbReference type="EMBL" id="STO96782.1"/>
    </source>
</evidence>
<sequence>MQKQKVDSRIIKNAQNVFSQNAVRRQDFNLNAATLSDSQAEAKLDSRNEAQNLKTPAQDSRIFTHNAPIFSDSQAAGFCDDFGGFQGGGEGIYLGDNEQAPAAESHKSAQKPTPKPKE</sequence>
<dbReference type="Proteomes" id="UP000254841">
    <property type="component" value="Unassembled WGS sequence"/>
</dbReference>
<evidence type="ECO:0000313" key="3">
    <source>
        <dbReference type="Proteomes" id="UP000254841"/>
    </source>
</evidence>